<sequence>MAGSSLGHLAATVSLNINPFKASNNVLKAEIKSTANALRAQEIALKGSANSLNNMRAVYATMQSQMNNYNAQLQRSKALMDDTTRSERSRLNAANQFNKTSAQVEILRTRMQALSREIVAQSSRWGQLAARANHFGNVATAVGSRVQGVGRGMSTYLTAPIAAGLAYSASKLVDFQDAMNRTKNVIRTSGESAAETQRSYNQMLRDSRKYSDMYGVSQIKIANGYQDLVKRGYTSKAAVGVMRNELKASIATGDDFNDVIKVASQTMESFGLSTNKAGQPLKSARLMQERSKDTLNKLAYAADATSTDFNSLGVGMSYVGATAHQAGFGLGETASAMGILSNNGLEADKAGTGLRKVIQSLITPTKGGAEALAKINLSTKDFIGKNGKLKSMSTIFATLNKHMKGLTGHEKNDIFHSLFGTTGQQAGAILTENAKRLRELTNEVNNAGKRDYIGDLAKRNLNTPKAQLAIFKESLTNAGMDAAKNVLPIITPLVQDLSKLAQGFGQLPEPMKKAITYTTLFVAGAGPLLLLIGKLSSGVGGLALKLGSFAGGMSRARAAISMGAGGLTVLKSAFSKNAFETAKFGKAATTASGAMTTLKGTVDTANGTISSSKTIVDSAGRALTTAGESAAVAGTSFGAAAIPIAAATAVIIAGVAAWELWGKKAAASDERTNRWGSDVGVAADHALSKMQSTSQGIQTALSDMDVAAHTSTKKMADDFDREFTQIERSAREHFKNVKKAEKGLSPEVSKAIDAEAEKEKSSFNGYVHDADVANQNVQKILSGRNRKVSELDQTQRTMLRNYQAEMLNDEMKTLQLSGSRRAKAMAVLNNDIKHMSQQQRSTRMGDITSETAEMEQQYKRQASLLKKRYKNNELSRAEYRAGLKSNQRALSDYSNKAAAEYIRLARANGESTSLIKKDLKSMGLSYKAGTAEIRRQTKAAMQDQKSLAVNTTKMSGKVKKAANMWNNLVFDPKTGKVRTNAQEEVNKAVNSSKGWNQIKLLKKEGKLSTNAQHMVAAALIANGQWDSMSWPDKQAWLHDKFHQTIVKALEDSGQWNNLTLEQKEAIVNAKGKQEMADLLMESVGWNNLTLQEKQAIVADKATLPLVDSLQKSGQWNGMTLKQQEAIINAKGKDQLVDALVKGGVWNSLSLKQQLALVRTQGTEQVIQGIDQMGRWNSLSPKQQQAIVSAKGGPDLQQLITDYGLWRGLPASAAKQIIAQDRASGNLKAANDAMQAWIKANPGAPKNALAIDNASGPLHNATGGVNVFAGSSTGAPKVASGVDNASGPFGNATNSIFGWNRTGANTKNIRANDQASKNAQIAISAIDAWNKAHPIIHKFITEVITKHKNKANGANYFEGGPVMVNDQKGPIFREMVQFPGEIPFIPYGRNVLLNAPRGTRIVKASDTLKQFPHLPQYANGNSDAVSVLNNIQPVQVSAKGTNDSQSASTSDNKYMGEVLERLGKMTDRLGTMLGLNAAQLSAIKASAFDKNDLYSKMGMDQVYYDAQRL</sequence>
<gene>
    <name evidence="5" type="ORF">FC31_GL001510</name>
    <name evidence="4" type="ORF">HMPREF0494_1769</name>
</gene>
<reference evidence="5 7" key="2">
    <citation type="journal article" date="2015" name="Genome Announc.">
        <title>Expanding the biotechnology potential of lactobacilli through comparative genomics of 213 strains and associated genera.</title>
        <authorList>
            <person name="Sun Z."/>
            <person name="Harris H.M."/>
            <person name="McCann A."/>
            <person name="Guo C."/>
            <person name="Argimon S."/>
            <person name="Zhang W."/>
            <person name="Yang X."/>
            <person name="Jeffery I.B."/>
            <person name="Cooney J.C."/>
            <person name="Kagawa T.F."/>
            <person name="Liu W."/>
            <person name="Song Y."/>
            <person name="Salvetti E."/>
            <person name="Wrobel A."/>
            <person name="Rasinkangas P."/>
            <person name="Parkhill J."/>
            <person name="Rea M.C."/>
            <person name="O'Sullivan O."/>
            <person name="Ritari J."/>
            <person name="Douillard F.P."/>
            <person name="Paul Ross R."/>
            <person name="Yang R."/>
            <person name="Briner A.E."/>
            <person name="Felis G.E."/>
            <person name="de Vos W.M."/>
            <person name="Barrangou R."/>
            <person name="Klaenhammer T.R."/>
            <person name="Caufield P.W."/>
            <person name="Cui Y."/>
            <person name="Zhang H."/>
            <person name="O'Toole P.W."/>
        </authorList>
    </citation>
    <scope>NUCLEOTIDE SEQUENCE [LARGE SCALE GENOMIC DNA]</scope>
    <source>
        <strain evidence="5 7">DSM 16041</strain>
    </source>
</reference>
<dbReference type="HOGENOM" id="CLU_003812_0_0_9"/>
<dbReference type="PATRIC" id="fig|525309.8.peg.1542"/>
<keyword evidence="2" id="KW-0175">Coiled coil</keyword>
<dbReference type="NCBIfam" id="TIGR01760">
    <property type="entry name" value="tape_meas_TP901"/>
    <property type="match status" value="1"/>
</dbReference>
<dbReference type="EMBL" id="ACLL01000051">
    <property type="protein sequence ID" value="EEW53046.1"/>
    <property type="molecule type" value="Genomic_DNA"/>
</dbReference>
<dbReference type="EMBL" id="AZDK01000004">
    <property type="protein sequence ID" value="KRK60441.1"/>
    <property type="molecule type" value="Genomic_DNA"/>
</dbReference>
<evidence type="ECO:0000313" key="5">
    <source>
        <dbReference type="EMBL" id="KRK60441.1"/>
    </source>
</evidence>
<organism evidence="4 6">
    <name type="scientific">Limosilactobacillus antri DSM 16041</name>
    <dbReference type="NCBI Taxonomy" id="525309"/>
    <lineage>
        <taxon>Bacteria</taxon>
        <taxon>Bacillati</taxon>
        <taxon>Bacillota</taxon>
        <taxon>Bacilli</taxon>
        <taxon>Lactobacillales</taxon>
        <taxon>Lactobacillaceae</taxon>
        <taxon>Limosilactobacillus</taxon>
    </lineage>
</organism>
<dbReference type="RefSeq" id="WP_007123315.1">
    <property type="nucleotide sequence ID" value="NZ_AZDK01000004.1"/>
</dbReference>
<dbReference type="OrthoDB" id="2137849at2"/>
<evidence type="ECO:0000313" key="4">
    <source>
        <dbReference type="EMBL" id="EEW53046.1"/>
    </source>
</evidence>
<evidence type="ECO:0000259" key="3">
    <source>
        <dbReference type="Pfam" id="PF10145"/>
    </source>
</evidence>
<dbReference type="STRING" id="525309.HMPREF0494_1769"/>
<evidence type="ECO:0000313" key="7">
    <source>
        <dbReference type="Proteomes" id="UP000051883"/>
    </source>
</evidence>
<feature type="domain" description="Phage tail tape measure protein" evidence="3">
    <location>
        <begin position="206"/>
        <end position="420"/>
    </location>
</feature>
<keyword evidence="1" id="KW-1188">Viral release from host cell</keyword>
<proteinExistence type="predicted"/>
<evidence type="ECO:0000256" key="2">
    <source>
        <dbReference type="SAM" id="Coils"/>
    </source>
</evidence>
<protein>
    <submittedName>
        <fullName evidence="4 5">Phage tail tape measure protein</fullName>
    </submittedName>
</protein>
<keyword evidence="7" id="KW-1185">Reference proteome</keyword>
<dbReference type="Proteomes" id="UP000003675">
    <property type="component" value="Unassembled WGS sequence"/>
</dbReference>
<feature type="coiled-coil region" evidence="2">
    <location>
        <begin position="52"/>
        <end position="117"/>
    </location>
</feature>
<name>C8P8X5_9LACO</name>
<dbReference type="Proteomes" id="UP000051883">
    <property type="component" value="Unassembled WGS sequence"/>
</dbReference>
<dbReference type="Pfam" id="PF10145">
    <property type="entry name" value="PhageMin_Tail"/>
    <property type="match status" value="1"/>
</dbReference>
<evidence type="ECO:0000256" key="1">
    <source>
        <dbReference type="ARBA" id="ARBA00022612"/>
    </source>
</evidence>
<evidence type="ECO:0000313" key="6">
    <source>
        <dbReference type="Proteomes" id="UP000003675"/>
    </source>
</evidence>
<accession>C8P8X5</accession>
<dbReference type="InterPro" id="IPR010090">
    <property type="entry name" value="Phage_tape_meas"/>
</dbReference>
<comment type="caution">
    <text evidence="4">The sequence shown here is derived from an EMBL/GenBank/DDBJ whole genome shotgun (WGS) entry which is preliminary data.</text>
</comment>
<reference evidence="4 6" key="1">
    <citation type="submission" date="2009-09" db="EMBL/GenBank/DDBJ databases">
        <authorList>
            <person name="Qin X."/>
            <person name="Bachman B."/>
            <person name="Battles P."/>
            <person name="Bell A."/>
            <person name="Bess C."/>
            <person name="Bickham C."/>
            <person name="Chaboub L."/>
            <person name="Chen D."/>
            <person name="Coyle M."/>
            <person name="Deiros D.R."/>
            <person name="Dinh H."/>
            <person name="Forbes L."/>
            <person name="Fowler G."/>
            <person name="Francisco L."/>
            <person name="Fu Q."/>
            <person name="Gubbala S."/>
            <person name="Hale W."/>
            <person name="Han Y."/>
            <person name="Hemphill L."/>
            <person name="Highlander S.K."/>
            <person name="Hirani K."/>
            <person name="Hogues M."/>
            <person name="Jackson L."/>
            <person name="Jakkamsetti A."/>
            <person name="Javaid M."/>
            <person name="Jiang H."/>
            <person name="Korchina V."/>
            <person name="Kovar C."/>
            <person name="Lara F."/>
            <person name="Lee S."/>
            <person name="Mata R."/>
            <person name="Mathew T."/>
            <person name="Moen C."/>
            <person name="Morales K."/>
            <person name="Munidasa M."/>
            <person name="Nazareth L."/>
            <person name="Ngo R."/>
            <person name="Nguyen L."/>
            <person name="Okwuonu G."/>
            <person name="Ongeri F."/>
            <person name="Patil S."/>
            <person name="Petrosino J."/>
            <person name="Pham C."/>
            <person name="Pham P."/>
            <person name="Pu L.-L."/>
            <person name="Puazo M."/>
            <person name="Raj R."/>
            <person name="Reid J."/>
            <person name="Rouhana J."/>
            <person name="Saada N."/>
            <person name="Shang Y."/>
            <person name="Simmons D."/>
            <person name="Thornton R."/>
            <person name="Warren J."/>
            <person name="Weissenberger G."/>
            <person name="Zhang J."/>
            <person name="Zhang L."/>
            <person name="Zhou C."/>
            <person name="Zhu D."/>
            <person name="Muzny D."/>
            <person name="Worley K."/>
            <person name="Gibbs R."/>
        </authorList>
    </citation>
    <scope>NUCLEOTIDE SEQUENCE [LARGE SCALE GENOMIC DNA]</scope>
    <source>
        <strain evidence="4 6">DSM 16041</strain>
    </source>
</reference>
<dbReference type="PANTHER" id="PTHR37813:SF1">
    <property type="entry name" value="FELS-2 PROPHAGE PROTEIN"/>
    <property type="match status" value="1"/>
</dbReference>
<dbReference type="eggNOG" id="COG5283">
    <property type="taxonomic scope" value="Bacteria"/>
</dbReference>
<dbReference type="PANTHER" id="PTHR37813">
    <property type="entry name" value="FELS-2 PROPHAGE PROTEIN"/>
    <property type="match status" value="1"/>
</dbReference>